<comment type="caution">
    <text evidence="1">The sequence shown here is derived from an EMBL/GenBank/DDBJ whole genome shotgun (WGS) entry which is preliminary data.</text>
</comment>
<dbReference type="AlphaFoldDB" id="A0A2P4XS89"/>
<protein>
    <recommendedName>
        <fullName evidence="3">Serine protease family S33</fullName>
    </recommendedName>
</protein>
<organism evidence="1 2">
    <name type="scientific">Phytophthora palmivora</name>
    <dbReference type="NCBI Taxonomy" id="4796"/>
    <lineage>
        <taxon>Eukaryota</taxon>
        <taxon>Sar</taxon>
        <taxon>Stramenopiles</taxon>
        <taxon>Oomycota</taxon>
        <taxon>Peronosporomycetes</taxon>
        <taxon>Peronosporales</taxon>
        <taxon>Peronosporaceae</taxon>
        <taxon>Phytophthora</taxon>
    </lineage>
</organism>
<evidence type="ECO:0008006" key="3">
    <source>
        <dbReference type="Google" id="ProtNLM"/>
    </source>
</evidence>
<dbReference type="OrthoDB" id="123000at2759"/>
<sequence>MDHWIRLSIGVHSSICSQAHNTQAKSLAEMKLYHGVTLAMIFAQSSAAPAVKWSPCPVTTFDLGVQSGITDLTKCAVYTAPLCHPGVCETADSSKTTIDVFVKHLPGTKVKPEKTPNVWLLQGGPMHNPAALDMPMLMLYDKLAGEANVYTMDYRGTGRGEQLSCQAVTTGSSRLNDITPSQVPDCAQELQDKYGDLALLNI</sequence>
<gene>
    <name evidence="1" type="ORF">PHPALM_15405</name>
</gene>
<accession>A0A2P4XS89</accession>
<keyword evidence="2" id="KW-1185">Reference proteome</keyword>
<reference evidence="1 2" key="1">
    <citation type="journal article" date="2017" name="Genome Biol. Evol.">
        <title>Phytophthora megakarya and P. palmivora, closely related causal agents of cacao black pod rot, underwent increases in genome sizes and gene numbers by different mechanisms.</title>
        <authorList>
            <person name="Ali S.S."/>
            <person name="Shao J."/>
            <person name="Lary D.J."/>
            <person name="Kronmiller B."/>
            <person name="Shen D."/>
            <person name="Strem M.D."/>
            <person name="Amoako-Attah I."/>
            <person name="Akrofi A.Y."/>
            <person name="Begoude B.A."/>
            <person name="Ten Hoopen G.M."/>
            <person name="Coulibaly K."/>
            <person name="Kebe B.I."/>
            <person name="Melnick R.L."/>
            <person name="Guiltinan M.J."/>
            <person name="Tyler B.M."/>
            <person name="Meinhardt L.W."/>
            <person name="Bailey B.A."/>
        </authorList>
    </citation>
    <scope>NUCLEOTIDE SEQUENCE [LARGE SCALE GENOMIC DNA]</scope>
    <source>
        <strain evidence="2">sbr112.9</strain>
    </source>
</reference>
<proteinExistence type="predicted"/>
<dbReference type="Proteomes" id="UP000237271">
    <property type="component" value="Unassembled WGS sequence"/>
</dbReference>
<evidence type="ECO:0000313" key="2">
    <source>
        <dbReference type="Proteomes" id="UP000237271"/>
    </source>
</evidence>
<dbReference type="SUPFAM" id="SSF53474">
    <property type="entry name" value="alpha/beta-Hydrolases"/>
    <property type="match status" value="1"/>
</dbReference>
<evidence type="ECO:0000313" key="1">
    <source>
        <dbReference type="EMBL" id="POM68438.1"/>
    </source>
</evidence>
<dbReference type="EMBL" id="NCKW01008212">
    <property type="protein sequence ID" value="POM68438.1"/>
    <property type="molecule type" value="Genomic_DNA"/>
</dbReference>
<name>A0A2P4XS89_9STRA</name>
<dbReference type="InterPro" id="IPR029058">
    <property type="entry name" value="AB_hydrolase_fold"/>
</dbReference>